<dbReference type="GO" id="GO:0003677">
    <property type="term" value="F:DNA binding"/>
    <property type="evidence" value="ECO:0007669"/>
    <property type="project" value="InterPro"/>
</dbReference>
<dbReference type="PANTHER" id="PTHR30461:SF23">
    <property type="entry name" value="DNA RECOMBINASE-RELATED"/>
    <property type="match status" value="1"/>
</dbReference>
<dbReference type="STRING" id="286727.SAMN02982917_6867"/>
<evidence type="ECO:0000259" key="2">
    <source>
        <dbReference type="PROSITE" id="PS51737"/>
    </source>
</evidence>
<dbReference type="EMBL" id="FXAK01000009">
    <property type="protein sequence ID" value="SMF89843.1"/>
    <property type="molecule type" value="Genomic_DNA"/>
</dbReference>
<gene>
    <name evidence="3" type="ORF">SAMN02982917_6867</name>
</gene>
<dbReference type="Proteomes" id="UP000192936">
    <property type="component" value="Unassembled WGS sequence"/>
</dbReference>
<dbReference type="AlphaFoldDB" id="A0A1X7HQ14"/>
<dbReference type="Gene3D" id="3.90.1750.20">
    <property type="entry name" value="Putative Large Serine Recombinase, Chain B, Domain 2"/>
    <property type="match status" value="1"/>
</dbReference>
<organism evidence="3 4">
    <name type="scientific">Azospirillum oryzae</name>
    <dbReference type="NCBI Taxonomy" id="286727"/>
    <lineage>
        <taxon>Bacteria</taxon>
        <taxon>Pseudomonadati</taxon>
        <taxon>Pseudomonadota</taxon>
        <taxon>Alphaproteobacteria</taxon>
        <taxon>Rhodospirillales</taxon>
        <taxon>Azospirillaceae</taxon>
        <taxon>Azospirillum</taxon>
    </lineage>
</organism>
<dbReference type="OrthoDB" id="7475655at2"/>
<name>A0A1X7HQ14_9PROT</name>
<reference evidence="3 4" key="1">
    <citation type="submission" date="2017-04" db="EMBL/GenBank/DDBJ databases">
        <authorList>
            <person name="Afonso C.L."/>
            <person name="Miller P.J."/>
            <person name="Scott M.A."/>
            <person name="Spackman E."/>
            <person name="Goraichik I."/>
            <person name="Dimitrov K.M."/>
            <person name="Suarez D.L."/>
            <person name="Swayne D.E."/>
        </authorList>
    </citation>
    <scope>NUCLEOTIDE SEQUENCE [LARGE SCALE GENOMIC DNA]</scope>
    <source>
        <strain evidence="3 4">A2P</strain>
    </source>
</reference>
<dbReference type="SUPFAM" id="SSF53041">
    <property type="entry name" value="Resolvase-like"/>
    <property type="match status" value="1"/>
</dbReference>
<dbReference type="GO" id="GO:0000150">
    <property type="term" value="F:DNA strand exchange activity"/>
    <property type="evidence" value="ECO:0007669"/>
    <property type="project" value="InterPro"/>
</dbReference>
<dbReference type="InterPro" id="IPR011109">
    <property type="entry name" value="DNA_bind_recombinase_dom"/>
</dbReference>
<feature type="domain" description="Resolvase/invertase-type recombinase catalytic" evidence="1">
    <location>
        <begin position="20"/>
        <end position="171"/>
    </location>
</feature>
<dbReference type="PROSITE" id="PS51737">
    <property type="entry name" value="RECOMBINASE_DNA_BIND"/>
    <property type="match status" value="1"/>
</dbReference>
<dbReference type="InterPro" id="IPR025827">
    <property type="entry name" value="Zn_ribbon_recom_dom"/>
</dbReference>
<proteinExistence type="predicted"/>
<accession>A0A1X7HQ14</accession>
<dbReference type="PANTHER" id="PTHR30461">
    <property type="entry name" value="DNA-INVERTASE FROM LAMBDOID PROPHAGE"/>
    <property type="match status" value="1"/>
</dbReference>
<evidence type="ECO:0000259" key="1">
    <source>
        <dbReference type="PROSITE" id="PS51736"/>
    </source>
</evidence>
<dbReference type="Pfam" id="PF13408">
    <property type="entry name" value="Zn_ribbon_recom"/>
    <property type="match status" value="1"/>
</dbReference>
<feature type="domain" description="Recombinase" evidence="2">
    <location>
        <begin position="178"/>
        <end position="312"/>
    </location>
</feature>
<sequence>MTGPIPAPSEKIQGAHRDRLAVVYVRQSTLQQVEHHQESTRLQYALVERALALGWPRERIVIIDEDLGRSAASATGRPGFQRLVADVGLGRVGLVLGVEMSRLARSCCDWYQLLEICGVRRTLLADRDGVYDPGIFNDRLLLGLKGTMSEAELHLLKSRMLAGRLAKAQRGEIVTNLPRGYLRRPSGEIVFDPDEQVQTTVRLVFDLFDRHGSVHRVLGYFVAHDLTLPRRLRAGPGKGELEWRRPSRTTLQDMLHNPVYAGAYIYGRHPHQAGAGVPERWTVLIKDHWPAYITWETFERNQTQMAANRNPAAGVARGGPALLAGLVFCGRCGQRMATEYHDQGRFRRYRCSQGAIRFAAPSCQSLGGRELEALVGALILRTLEPAALEVSLQWAEDLDLERQHLHRQWRQRVERAHYEADRARREYRAVEPENRLVARALERAWEEALAAEIRVQADHDRFLAQQPMPLSAAEREAIRRLADDIPTLWRAATTTDADRQTIARLLLDKVVVTVAGATEAVTVDCHWAGGVHTQHPLRRAVRRRDQLSTFPALMERIQALNADGHKAPAIAAMLNTEGWHPPKRRETFTDVMVRDLLHRQGVPVGAYPRPSARVERLGPDERTLPELAARLEIPANTLYHWLRRGWLQARRASAGGHAVWLVEADEQEIARLHALRERKSLALNAATNNPT</sequence>
<dbReference type="Gene3D" id="3.40.50.1390">
    <property type="entry name" value="Resolvase, N-terminal catalytic domain"/>
    <property type="match status" value="1"/>
</dbReference>
<dbReference type="SMART" id="SM00857">
    <property type="entry name" value="Resolvase"/>
    <property type="match status" value="1"/>
</dbReference>
<evidence type="ECO:0000313" key="4">
    <source>
        <dbReference type="Proteomes" id="UP000192936"/>
    </source>
</evidence>
<dbReference type="InterPro" id="IPR038109">
    <property type="entry name" value="DNA_bind_recomb_sf"/>
</dbReference>
<dbReference type="InterPro" id="IPR036162">
    <property type="entry name" value="Resolvase-like_N_sf"/>
</dbReference>
<dbReference type="InterPro" id="IPR006119">
    <property type="entry name" value="Resolv_N"/>
</dbReference>
<protein>
    <submittedName>
        <fullName evidence="3">Site-specific DNA recombinase</fullName>
    </submittedName>
</protein>
<dbReference type="RefSeq" id="WP_085091647.1">
    <property type="nucleotide sequence ID" value="NZ_FXAK01000009.1"/>
</dbReference>
<dbReference type="Pfam" id="PF00239">
    <property type="entry name" value="Resolvase"/>
    <property type="match status" value="1"/>
</dbReference>
<evidence type="ECO:0000313" key="3">
    <source>
        <dbReference type="EMBL" id="SMF89843.1"/>
    </source>
</evidence>
<dbReference type="InterPro" id="IPR050639">
    <property type="entry name" value="SSR_resolvase"/>
</dbReference>
<dbReference type="PROSITE" id="PS51736">
    <property type="entry name" value="RECOMBINASES_3"/>
    <property type="match status" value="1"/>
</dbReference>
<dbReference type="CDD" id="cd00338">
    <property type="entry name" value="Ser_Recombinase"/>
    <property type="match status" value="1"/>
</dbReference>
<dbReference type="Pfam" id="PF07508">
    <property type="entry name" value="Recombinase"/>
    <property type="match status" value="1"/>
</dbReference>